<evidence type="ECO:0000313" key="2">
    <source>
        <dbReference type="EMBL" id="EFR00121.1"/>
    </source>
</evidence>
<organism evidence="3">
    <name type="scientific">Arthroderma gypseum (strain ATCC MYA-4604 / CBS 118893)</name>
    <name type="common">Microsporum gypseum</name>
    <dbReference type="NCBI Taxonomy" id="535722"/>
    <lineage>
        <taxon>Eukaryota</taxon>
        <taxon>Fungi</taxon>
        <taxon>Dikarya</taxon>
        <taxon>Ascomycota</taxon>
        <taxon>Pezizomycotina</taxon>
        <taxon>Eurotiomycetes</taxon>
        <taxon>Eurotiomycetidae</taxon>
        <taxon>Onygenales</taxon>
        <taxon>Arthrodermataceae</taxon>
        <taxon>Nannizzia</taxon>
    </lineage>
</organism>
<protein>
    <submittedName>
        <fullName evidence="2">Uncharacterized protein</fullName>
    </submittedName>
</protein>
<dbReference type="RefSeq" id="XP_003175603.1">
    <property type="nucleotide sequence ID" value="XM_003175555.1"/>
</dbReference>
<name>E4UR06_ARTGP</name>
<evidence type="ECO:0000313" key="3">
    <source>
        <dbReference type="Proteomes" id="UP000002669"/>
    </source>
</evidence>
<dbReference type="InParanoid" id="E4UR06"/>
<dbReference type="VEuPathDB" id="FungiDB:MGYG_03127"/>
<reference evidence="3" key="1">
    <citation type="journal article" date="2012" name="MBio">
        <title>Comparative genome analysis of Trichophyton rubrum and related dermatophytes reveals candidate genes involved in infection.</title>
        <authorList>
            <person name="Martinez D.A."/>
            <person name="Oliver B.G."/>
            <person name="Graeser Y."/>
            <person name="Goldberg J.M."/>
            <person name="Li W."/>
            <person name="Martinez-Rossi N.M."/>
            <person name="Monod M."/>
            <person name="Shelest E."/>
            <person name="Barton R.C."/>
            <person name="Birch E."/>
            <person name="Brakhage A.A."/>
            <person name="Chen Z."/>
            <person name="Gurr S.J."/>
            <person name="Heiman D."/>
            <person name="Heitman J."/>
            <person name="Kosti I."/>
            <person name="Rossi A."/>
            <person name="Saif S."/>
            <person name="Samalova M."/>
            <person name="Saunders C.W."/>
            <person name="Shea T."/>
            <person name="Summerbell R.C."/>
            <person name="Xu J."/>
            <person name="Young S."/>
            <person name="Zeng Q."/>
            <person name="Birren B.W."/>
            <person name="Cuomo C.A."/>
            <person name="White T.C."/>
        </authorList>
    </citation>
    <scope>NUCLEOTIDE SEQUENCE [LARGE SCALE GENOMIC DNA]</scope>
    <source>
        <strain evidence="3">ATCC MYA-4604 / CBS 118893</strain>
    </source>
</reference>
<dbReference type="EMBL" id="DS989823">
    <property type="protein sequence ID" value="EFR00121.1"/>
    <property type="molecule type" value="Genomic_DNA"/>
</dbReference>
<sequence>MDDDADSDDDNDAMRSLMLLTSTGSVQQRQQEHTEHRGRHIHRWRRVFLTGEKPGMSPGCQE</sequence>
<dbReference type="AlphaFoldDB" id="E4UR06"/>
<accession>E4UR06</accession>
<feature type="region of interest" description="Disordered" evidence="1">
    <location>
        <begin position="21"/>
        <end position="42"/>
    </location>
</feature>
<dbReference type="GeneID" id="10030911"/>
<keyword evidence="3" id="KW-1185">Reference proteome</keyword>
<gene>
    <name evidence="2" type="ORF">MGYG_03127</name>
</gene>
<dbReference type="HOGENOM" id="CLU_2903764_0_0_1"/>
<dbReference type="Proteomes" id="UP000002669">
    <property type="component" value="Unassembled WGS sequence"/>
</dbReference>
<evidence type="ECO:0000256" key="1">
    <source>
        <dbReference type="SAM" id="MobiDB-lite"/>
    </source>
</evidence>
<proteinExistence type="predicted"/>